<organism evidence="2 3">
    <name type="scientific">Pelobates cultripes</name>
    <name type="common">Western spadefoot toad</name>
    <dbReference type="NCBI Taxonomy" id="61616"/>
    <lineage>
        <taxon>Eukaryota</taxon>
        <taxon>Metazoa</taxon>
        <taxon>Chordata</taxon>
        <taxon>Craniata</taxon>
        <taxon>Vertebrata</taxon>
        <taxon>Euteleostomi</taxon>
        <taxon>Amphibia</taxon>
        <taxon>Batrachia</taxon>
        <taxon>Anura</taxon>
        <taxon>Pelobatoidea</taxon>
        <taxon>Pelobatidae</taxon>
        <taxon>Pelobates</taxon>
    </lineage>
</organism>
<dbReference type="EMBL" id="OW240915">
    <property type="protein sequence ID" value="CAH2282773.1"/>
    <property type="molecule type" value="Genomic_DNA"/>
</dbReference>
<dbReference type="AlphaFoldDB" id="A0AAD1RWU7"/>
<feature type="region of interest" description="Disordered" evidence="1">
    <location>
        <begin position="101"/>
        <end position="135"/>
    </location>
</feature>
<evidence type="ECO:0000313" key="2">
    <source>
        <dbReference type="EMBL" id="CAH2282773.1"/>
    </source>
</evidence>
<evidence type="ECO:0000256" key="1">
    <source>
        <dbReference type="SAM" id="MobiDB-lite"/>
    </source>
</evidence>
<reference evidence="2" key="1">
    <citation type="submission" date="2022-03" db="EMBL/GenBank/DDBJ databases">
        <authorList>
            <person name="Alioto T."/>
            <person name="Alioto T."/>
            <person name="Gomez Garrido J."/>
        </authorList>
    </citation>
    <scope>NUCLEOTIDE SEQUENCE</scope>
</reference>
<protein>
    <submittedName>
        <fullName evidence="2">Uncharacterized protein</fullName>
    </submittedName>
</protein>
<evidence type="ECO:0000313" key="3">
    <source>
        <dbReference type="Proteomes" id="UP001295444"/>
    </source>
</evidence>
<feature type="region of interest" description="Disordered" evidence="1">
    <location>
        <begin position="1"/>
        <end position="78"/>
    </location>
</feature>
<accession>A0AAD1RWU7</accession>
<feature type="compositionally biased region" description="Polar residues" evidence="1">
    <location>
        <begin position="49"/>
        <end position="61"/>
    </location>
</feature>
<sequence length="135" mass="14786">MFWQKVGFSDQKSIITGAESDSRDKQSHGLRAPKEKREKRGKTCDGHPQITTKVHYSPSEQHGTKKIKTPTEKHSPGLTIGDMWKQACGACGTNMVAIHGGCSDFSDDPSRDEYLPATKAGRPPQLPAPTQTPLQ</sequence>
<gene>
    <name evidence="2" type="ORF">PECUL_23A050127</name>
</gene>
<name>A0AAD1RWU7_PELCU</name>
<keyword evidence="3" id="KW-1185">Reference proteome</keyword>
<dbReference type="Proteomes" id="UP001295444">
    <property type="component" value="Chromosome 04"/>
</dbReference>
<proteinExistence type="predicted"/>
<feature type="compositionally biased region" description="Basic and acidic residues" evidence="1">
    <location>
        <begin position="20"/>
        <end position="45"/>
    </location>
</feature>